<proteinExistence type="inferred from homology"/>
<evidence type="ECO:0000256" key="4">
    <source>
        <dbReference type="ARBA" id="ARBA00023163"/>
    </source>
</evidence>
<sequence>MLSEFKALETIAPDILNAVKRRYRVLQNIFWMQPIGRRNLAESLGLTERVLRSETDFLREQRLIETTKSGMSLTKKGEVLLQDLDLLMDQLTGMDQLEKRLATKFNIERCLIVSGNSDEQPKVVGDFGELVNDALHRRLQEGTNIIAVMGGTTMAEIAKHVTPMETPKRHNLFVPARGGIGESVSIQANSVSALMAANAKGDHRVLYVPEQLSQEAYHTLLKEPSIKNVLATIKEANCVIHSIGRALHMAVRRKMTEDEIVTLRQDRAVAESFGYFFDASGKIVYKAPPIGLSFEDVEKIPTVIAVAGGKSKAKAILAYMKHAPEQTWLITDEAAANEILKGATL</sequence>
<dbReference type="AlphaFoldDB" id="A0A4V0WP08"/>
<evidence type="ECO:0000259" key="6">
    <source>
        <dbReference type="Pfam" id="PF21715"/>
    </source>
</evidence>
<keyword evidence="3" id="KW-0238">DNA-binding</keyword>
<dbReference type="PANTHER" id="PTHR34294:SF5">
    <property type="entry name" value="CENTRAL GLYCOLYTIC GENES REGULATOR"/>
    <property type="match status" value="1"/>
</dbReference>
<feature type="domain" description="CggR N-terminal DNA binding" evidence="6">
    <location>
        <begin position="19"/>
        <end position="88"/>
    </location>
</feature>
<dbReference type="SUPFAM" id="SSF46785">
    <property type="entry name" value="Winged helix' DNA-binding domain"/>
    <property type="match status" value="1"/>
</dbReference>
<dbReference type="InterPro" id="IPR051054">
    <property type="entry name" value="SorC_transcr_regulators"/>
</dbReference>
<dbReference type="InterPro" id="IPR036390">
    <property type="entry name" value="WH_DNA-bd_sf"/>
</dbReference>
<feature type="domain" description="Sugar-binding" evidence="5">
    <location>
        <begin position="90"/>
        <end position="341"/>
    </location>
</feature>
<dbReference type="GO" id="GO:0030246">
    <property type="term" value="F:carbohydrate binding"/>
    <property type="evidence" value="ECO:0007669"/>
    <property type="project" value="InterPro"/>
</dbReference>
<comment type="similarity">
    <text evidence="1">Belongs to the SorC transcriptional regulatory family.</text>
</comment>
<dbReference type="InterPro" id="IPR037171">
    <property type="entry name" value="NagB/RpiA_transferase-like"/>
</dbReference>
<dbReference type="Pfam" id="PF04198">
    <property type="entry name" value="Sugar-bind"/>
    <property type="match status" value="1"/>
</dbReference>
<keyword evidence="8" id="KW-1185">Reference proteome</keyword>
<evidence type="ECO:0000313" key="7">
    <source>
        <dbReference type="EMBL" id="GCF92209.1"/>
    </source>
</evidence>
<evidence type="ECO:0000256" key="2">
    <source>
        <dbReference type="ARBA" id="ARBA00023015"/>
    </source>
</evidence>
<dbReference type="OrthoDB" id="9793820at2"/>
<organism evidence="7 8">
    <name type="scientific">Enterococcus florum</name>
    <dbReference type="NCBI Taxonomy" id="2480627"/>
    <lineage>
        <taxon>Bacteria</taxon>
        <taxon>Bacillati</taxon>
        <taxon>Bacillota</taxon>
        <taxon>Bacilli</taxon>
        <taxon>Lactobacillales</taxon>
        <taxon>Enterococcaceae</taxon>
        <taxon>Enterococcus</taxon>
    </lineage>
</organism>
<dbReference type="InterPro" id="IPR036388">
    <property type="entry name" value="WH-like_DNA-bd_sf"/>
</dbReference>
<name>A0A4V0WP08_9ENTE</name>
<evidence type="ECO:0000313" key="8">
    <source>
        <dbReference type="Proteomes" id="UP000290567"/>
    </source>
</evidence>
<dbReference type="GO" id="GO:0003677">
    <property type="term" value="F:DNA binding"/>
    <property type="evidence" value="ECO:0007669"/>
    <property type="project" value="UniProtKB-KW"/>
</dbReference>
<dbReference type="Gene3D" id="1.10.10.10">
    <property type="entry name" value="Winged helix-like DNA-binding domain superfamily/Winged helix DNA-binding domain"/>
    <property type="match status" value="1"/>
</dbReference>
<dbReference type="SUPFAM" id="SSF100950">
    <property type="entry name" value="NagB/RpiA/CoA transferase-like"/>
    <property type="match status" value="1"/>
</dbReference>
<comment type="caution">
    <text evidence="7">The sequence shown here is derived from an EMBL/GenBank/DDBJ whole genome shotgun (WGS) entry which is preliminary data.</text>
</comment>
<evidence type="ECO:0000256" key="1">
    <source>
        <dbReference type="ARBA" id="ARBA00010466"/>
    </source>
</evidence>
<keyword evidence="2" id="KW-0805">Transcription regulation</keyword>
<evidence type="ECO:0000256" key="3">
    <source>
        <dbReference type="ARBA" id="ARBA00023125"/>
    </source>
</evidence>
<dbReference type="InterPro" id="IPR048715">
    <property type="entry name" value="CggR_N"/>
</dbReference>
<gene>
    <name evidence="7" type="primary">cggR</name>
    <name evidence="7" type="ORF">NRIC_01000</name>
</gene>
<protein>
    <submittedName>
        <fullName evidence="7">Central glycolytic genes regulator</fullName>
    </submittedName>
</protein>
<dbReference type="Pfam" id="PF21715">
    <property type="entry name" value="CggR_N"/>
    <property type="match status" value="1"/>
</dbReference>
<accession>A0A4V0WP08</accession>
<evidence type="ECO:0000259" key="5">
    <source>
        <dbReference type="Pfam" id="PF04198"/>
    </source>
</evidence>
<dbReference type="Proteomes" id="UP000290567">
    <property type="component" value="Unassembled WGS sequence"/>
</dbReference>
<dbReference type="PANTHER" id="PTHR34294">
    <property type="entry name" value="TRANSCRIPTIONAL REGULATOR-RELATED"/>
    <property type="match status" value="1"/>
</dbReference>
<dbReference type="Gene3D" id="3.40.50.1360">
    <property type="match status" value="1"/>
</dbReference>
<keyword evidence="4" id="KW-0804">Transcription</keyword>
<reference evidence="8" key="1">
    <citation type="submission" date="2019-02" db="EMBL/GenBank/DDBJ databases">
        <title>Draft genome sequence of Enterococcus sp. Gos25-1.</title>
        <authorList>
            <person name="Tanaka N."/>
            <person name="Shiwa Y."/>
            <person name="Fujita N."/>
        </authorList>
    </citation>
    <scope>NUCLEOTIDE SEQUENCE [LARGE SCALE GENOMIC DNA]</scope>
    <source>
        <strain evidence="8">Gos25-1</strain>
    </source>
</reference>
<dbReference type="EMBL" id="BJCC01000001">
    <property type="protein sequence ID" value="GCF92209.1"/>
    <property type="molecule type" value="Genomic_DNA"/>
</dbReference>
<dbReference type="InterPro" id="IPR007324">
    <property type="entry name" value="Sugar-bd_dom_put"/>
</dbReference>